<proteinExistence type="predicted"/>
<dbReference type="EMBL" id="FNPI01000015">
    <property type="protein sequence ID" value="SDZ50729.1"/>
    <property type="molecule type" value="Genomic_DNA"/>
</dbReference>
<keyword evidence="2" id="KW-1185">Reference proteome</keyword>
<dbReference type="Proteomes" id="UP000198935">
    <property type="component" value="Unassembled WGS sequence"/>
</dbReference>
<sequence>MIKVKVLGLLVVLVLFSGCSFSFSVGSNNEVADLKLQVRTIDEETGLTLDNNELYEHLIKEVEERPESGIPNDFSLQVVDTMNEGKEDAALIFLAINRTKKPMKNITLSFTMGSKDGEMLWENEPIIMDESIYGVIQPDSAVPLLLRITPEMTELLSRLNDDNLMMKIEDFDYEVGE</sequence>
<evidence type="ECO:0000313" key="1">
    <source>
        <dbReference type="EMBL" id="SDZ50729.1"/>
    </source>
</evidence>
<name>A0A1H3TN06_9BACI</name>
<evidence type="ECO:0000313" key="2">
    <source>
        <dbReference type="Proteomes" id="UP000198935"/>
    </source>
</evidence>
<dbReference type="AlphaFoldDB" id="A0A1H3TN06"/>
<dbReference type="OrthoDB" id="2451243at2"/>
<dbReference type="STRING" id="1503961.SAMN05421736_11544"/>
<dbReference type="PROSITE" id="PS51257">
    <property type="entry name" value="PROKAR_LIPOPROTEIN"/>
    <property type="match status" value="1"/>
</dbReference>
<reference evidence="2" key="1">
    <citation type="submission" date="2016-10" db="EMBL/GenBank/DDBJ databases">
        <authorList>
            <person name="Varghese N."/>
            <person name="Submissions S."/>
        </authorList>
    </citation>
    <scope>NUCLEOTIDE SEQUENCE [LARGE SCALE GENOMIC DNA]</scope>
    <source>
        <strain evidence="2">SP</strain>
    </source>
</reference>
<evidence type="ECO:0008006" key="3">
    <source>
        <dbReference type="Google" id="ProtNLM"/>
    </source>
</evidence>
<protein>
    <recommendedName>
        <fullName evidence="3">Lipoprotein</fullName>
    </recommendedName>
</protein>
<accession>A0A1H3TN06</accession>
<organism evidence="1 2">
    <name type="scientific">Evansella caseinilytica</name>
    <dbReference type="NCBI Taxonomy" id="1503961"/>
    <lineage>
        <taxon>Bacteria</taxon>
        <taxon>Bacillati</taxon>
        <taxon>Bacillota</taxon>
        <taxon>Bacilli</taxon>
        <taxon>Bacillales</taxon>
        <taxon>Bacillaceae</taxon>
        <taxon>Evansella</taxon>
    </lineage>
</organism>
<gene>
    <name evidence="1" type="ORF">SAMN05421736_11544</name>
</gene>